<keyword evidence="4" id="KW-1133">Transmembrane helix</keyword>
<dbReference type="AlphaFoldDB" id="A0A2C5X816"/>
<dbReference type="PANTHER" id="PTHR31306">
    <property type="entry name" value="ALPHA-1,6-MANNOSYLTRANSFERASE MNN11-RELATED"/>
    <property type="match status" value="1"/>
</dbReference>
<dbReference type="GO" id="GO:0016757">
    <property type="term" value="F:glycosyltransferase activity"/>
    <property type="evidence" value="ECO:0007669"/>
    <property type="project" value="UniProtKB-KW"/>
</dbReference>
<dbReference type="OrthoDB" id="3763672at2759"/>
<protein>
    <recommendedName>
        <fullName evidence="7">Nucleotide-diphospho-sugar transferase domain-containing protein</fullName>
    </recommendedName>
</protein>
<dbReference type="PANTHER" id="PTHR31306:SF3">
    <property type="entry name" value="NUCLEOTIDE-DIPHOSPHO-SUGAR TRANSFERASE DOMAIN-CONTAINING PROTEIN"/>
    <property type="match status" value="1"/>
</dbReference>
<dbReference type="Gene3D" id="3.90.550.10">
    <property type="entry name" value="Spore Coat Polysaccharide Biosynthesis Protein SpsA, Chain A"/>
    <property type="match status" value="1"/>
</dbReference>
<dbReference type="InterPro" id="IPR008630">
    <property type="entry name" value="Glyco_trans_34"/>
</dbReference>
<keyword evidence="6" id="KW-1185">Reference proteome</keyword>
<evidence type="ECO:0000256" key="1">
    <source>
        <dbReference type="ARBA" id="ARBA00005664"/>
    </source>
</evidence>
<dbReference type="EMBL" id="NJET01000141">
    <property type="protein sequence ID" value="PHH60549.1"/>
    <property type="molecule type" value="Genomic_DNA"/>
</dbReference>
<dbReference type="Pfam" id="PF05637">
    <property type="entry name" value="Glyco_transf_34"/>
    <property type="match status" value="1"/>
</dbReference>
<keyword evidence="2" id="KW-0328">Glycosyltransferase</keyword>
<evidence type="ECO:0000256" key="3">
    <source>
        <dbReference type="ARBA" id="ARBA00022679"/>
    </source>
</evidence>
<evidence type="ECO:0008006" key="7">
    <source>
        <dbReference type="Google" id="ProtNLM"/>
    </source>
</evidence>
<keyword evidence="3" id="KW-0808">Transferase</keyword>
<accession>A0A2C5X816</accession>
<dbReference type="GO" id="GO:0006487">
    <property type="term" value="P:protein N-linked glycosylation"/>
    <property type="evidence" value="ECO:0007669"/>
    <property type="project" value="TreeGrafter"/>
</dbReference>
<comment type="similarity">
    <text evidence="1">Belongs to the glycosyltransferase 34 family.</text>
</comment>
<dbReference type="SUPFAM" id="SSF53448">
    <property type="entry name" value="Nucleotide-diphospho-sugar transferases"/>
    <property type="match status" value="1"/>
</dbReference>
<keyword evidence="4" id="KW-0472">Membrane</keyword>
<evidence type="ECO:0000256" key="2">
    <source>
        <dbReference type="ARBA" id="ARBA00022676"/>
    </source>
</evidence>
<comment type="caution">
    <text evidence="5">The sequence shown here is derived from an EMBL/GenBank/DDBJ whole genome shotgun (WGS) entry which is preliminary data.</text>
</comment>
<evidence type="ECO:0000256" key="4">
    <source>
        <dbReference type="SAM" id="Phobius"/>
    </source>
</evidence>
<sequence>MAWDTLVIRWWQRILIPIALFSLFICLIWTFGGTGVHPATTLLASKDSSLRSFLSAPSASSTRPSWHGDAFTQAVKSLYDPILHPITAPNYTDDANTYYITGEPMYTTSFGKRLLVLDIDTRPMTDDGQVRSQNVHWPGMEPMAAGFLSHYLYAIIHGYDYRFVRAPEYPDRHLTWAKVPMLRDALKEYEFVVFLDQDAMFHRPHIPLEWLMNHWNHTSETSLMVAKDPDNPHNTDSNGNLFWNTGFIIAQNSSRLHELFDAWIECPRDTTSPGCSHYAYNWPHEQGALRTFIQQGLFNRSEDIHPVPCAEANGSPWTLDSDGAGCGGVFVRHFWTNGKPHPPEELAENVMHYFVQQLHESFLTQGQHVFADVSGQNEPKRR</sequence>
<reference evidence="5 6" key="1">
    <citation type="submission" date="2017-06" db="EMBL/GenBank/DDBJ databases">
        <title>Ant-infecting Ophiocordyceps genomes reveal a high diversity of potential behavioral manipulation genes and a possible major role for enterotoxins.</title>
        <authorList>
            <person name="De Bekker C."/>
            <person name="Evans H.C."/>
            <person name="Brachmann A."/>
            <person name="Hughes D.P."/>
        </authorList>
    </citation>
    <scope>NUCLEOTIDE SEQUENCE [LARGE SCALE GENOMIC DNA]</scope>
    <source>
        <strain evidence="5 6">Map64</strain>
    </source>
</reference>
<evidence type="ECO:0000313" key="6">
    <source>
        <dbReference type="Proteomes" id="UP000226192"/>
    </source>
</evidence>
<keyword evidence="4" id="KW-0812">Transmembrane</keyword>
<name>A0A2C5X816_9HYPO</name>
<gene>
    <name evidence="5" type="ORF">CDD81_1554</name>
</gene>
<evidence type="ECO:0000313" key="5">
    <source>
        <dbReference type="EMBL" id="PHH60549.1"/>
    </source>
</evidence>
<feature type="transmembrane region" description="Helical" evidence="4">
    <location>
        <begin position="14"/>
        <end position="32"/>
    </location>
</feature>
<organism evidence="5 6">
    <name type="scientific">Ophiocordyceps australis</name>
    <dbReference type="NCBI Taxonomy" id="1399860"/>
    <lineage>
        <taxon>Eukaryota</taxon>
        <taxon>Fungi</taxon>
        <taxon>Dikarya</taxon>
        <taxon>Ascomycota</taxon>
        <taxon>Pezizomycotina</taxon>
        <taxon>Sordariomycetes</taxon>
        <taxon>Hypocreomycetidae</taxon>
        <taxon>Hypocreales</taxon>
        <taxon>Ophiocordycipitaceae</taxon>
        <taxon>Ophiocordyceps</taxon>
    </lineage>
</organism>
<proteinExistence type="inferred from homology"/>
<dbReference type="InterPro" id="IPR029044">
    <property type="entry name" value="Nucleotide-diphossugar_trans"/>
</dbReference>
<dbReference type="Proteomes" id="UP000226192">
    <property type="component" value="Unassembled WGS sequence"/>
</dbReference>
<dbReference type="GO" id="GO:0000139">
    <property type="term" value="C:Golgi membrane"/>
    <property type="evidence" value="ECO:0007669"/>
    <property type="project" value="TreeGrafter"/>
</dbReference>